<name>X0ZJH4_9ZZZZ</name>
<protein>
    <submittedName>
        <fullName evidence="1">Uncharacterized protein</fullName>
    </submittedName>
</protein>
<evidence type="ECO:0000313" key="1">
    <source>
        <dbReference type="EMBL" id="GAG60483.1"/>
    </source>
</evidence>
<dbReference type="EMBL" id="BART01007612">
    <property type="protein sequence ID" value="GAG60483.1"/>
    <property type="molecule type" value="Genomic_DNA"/>
</dbReference>
<reference evidence="1" key="1">
    <citation type="journal article" date="2014" name="Front. Microbiol.">
        <title>High frequency of phylogenetically diverse reductive dehalogenase-homologous genes in deep subseafloor sedimentary metagenomes.</title>
        <authorList>
            <person name="Kawai M."/>
            <person name="Futagami T."/>
            <person name="Toyoda A."/>
            <person name="Takaki Y."/>
            <person name="Nishi S."/>
            <person name="Hori S."/>
            <person name="Arai W."/>
            <person name="Tsubouchi T."/>
            <person name="Morono Y."/>
            <person name="Uchiyama I."/>
            <person name="Ito T."/>
            <person name="Fujiyama A."/>
            <person name="Inagaki F."/>
            <person name="Takami H."/>
        </authorList>
    </citation>
    <scope>NUCLEOTIDE SEQUENCE</scope>
    <source>
        <strain evidence="1">Expedition CK06-06</strain>
    </source>
</reference>
<dbReference type="InterPro" id="IPR045926">
    <property type="entry name" value="DUF6345"/>
</dbReference>
<dbReference type="AlphaFoldDB" id="X0ZJH4"/>
<gene>
    <name evidence="1" type="ORF">S01H4_17300</name>
</gene>
<dbReference type="Pfam" id="PF19872">
    <property type="entry name" value="DUF6345"/>
    <property type="match status" value="1"/>
</dbReference>
<comment type="caution">
    <text evidence="1">The sequence shown here is derived from an EMBL/GenBank/DDBJ whole genome shotgun (WGS) entry which is preliminary data.</text>
</comment>
<accession>X0ZJH4</accession>
<organism evidence="1">
    <name type="scientific">marine sediment metagenome</name>
    <dbReference type="NCBI Taxonomy" id="412755"/>
    <lineage>
        <taxon>unclassified sequences</taxon>
        <taxon>metagenomes</taxon>
        <taxon>ecological metagenomes</taxon>
    </lineage>
</organism>
<proteinExistence type="predicted"/>
<sequence length="124" mass="13888">MLTPSAPSGAYDDGLKEIGIEWVGMSHSKPLWNTEQNIEGFYNWMGTVGGYSREFNWGEYSAWENDFQDAQFGGTDTEWVDAVDFVYYQDHGGANGVSMTSQQELSVRILASQFARAHNSDSQN</sequence>